<gene>
    <name evidence="3" type="ORF">GCM10011505_37850</name>
</gene>
<keyword evidence="1" id="KW-0472">Membrane</keyword>
<dbReference type="InterPro" id="IPR005804">
    <property type="entry name" value="FA_desaturase_dom"/>
</dbReference>
<proteinExistence type="predicted"/>
<organism evidence="3 4">
    <name type="scientific">Tistrella bauzanensis</name>
    <dbReference type="NCBI Taxonomy" id="657419"/>
    <lineage>
        <taxon>Bacteria</taxon>
        <taxon>Pseudomonadati</taxon>
        <taxon>Pseudomonadota</taxon>
        <taxon>Alphaproteobacteria</taxon>
        <taxon>Geminicoccales</taxon>
        <taxon>Geminicoccaceae</taxon>
        <taxon>Tistrella</taxon>
    </lineage>
</organism>
<keyword evidence="1" id="KW-1133">Transmembrane helix</keyword>
<keyword evidence="4" id="KW-1185">Reference proteome</keyword>
<feature type="domain" description="Fatty acid desaturase" evidence="2">
    <location>
        <begin position="36"/>
        <end position="252"/>
    </location>
</feature>
<feature type="transmembrane region" description="Helical" evidence="1">
    <location>
        <begin position="12"/>
        <end position="29"/>
    </location>
</feature>
<evidence type="ECO:0000313" key="4">
    <source>
        <dbReference type="Proteomes" id="UP000603352"/>
    </source>
</evidence>
<comment type="caution">
    <text evidence="3">The sequence shown here is derived from an EMBL/GenBank/DDBJ whole genome shotgun (WGS) entry which is preliminary data.</text>
</comment>
<evidence type="ECO:0000313" key="3">
    <source>
        <dbReference type="EMBL" id="GGB53243.1"/>
    </source>
</evidence>
<keyword evidence="1" id="KW-0812">Transmembrane</keyword>
<reference evidence="4" key="1">
    <citation type="journal article" date="2019" name="Int. J. Syst. Evol. Microbiol.">
        <title>The Global Catalogue of Microorganisms (GCM) 10K type strain sequencing project: providing services to taxonomists for standard genome sequencing and annotation.</title>
        <authorList>
            <consortium name="The Broad Institute Genomics Platform"/>
            <consortium name="The Broad Institute Genome Sequencing Center for Infectious Disease"/>
            <person name="Wu L."/>
            <person name="Ma J."/>
        </authorList>
    </citation>
    <scope>NUCLEOTIDE SEQUENCE [LARGE SCALE GENOMIC DNA]</scope>
    <source>
        <strain evidence="4">CGMCC 1.10188</strain>
    </source>
</reference>
<dbReference type="Proteomes" id="UP000603352">
    <property type="component" value="Unassembled WGS sequence"/>
</dbReference>
<evidence type="ECO:0000259" key="2">
    <source>
        <dbReference type="Pfam" id="PF00487"/>
    </source>
</evidence>
<name>A0ABQ1IV39_9PROT</name>
<feature type="transmembrane region" description="Helical" evidence="1">
    <location>
        <begin position="35"/>
        <end position="55"/>
    </location>
</feature>
<dbReference type="RefSeq" id="WP_188580760.1">
    <property type="nucleotide sequence ID" value="NZ_BMDZ01000053.1"/>
</dbReference>
<sequence>MLKTLFRNPVDIWPAALIVALFAGLFAIYAYVDNIWWMIAASVLLLPARLSIVAYNHNHIHSFTFVSPALNRVLEIMMFFQTGTTPFSGTLNHIVGHHANYFNPKLDTLNWTRPDGSTMGAHEFTIKAALWHYPSCIPLSRGKKALRRNFIVYTALCAVLLAAVTIYDPVASLIVFIVPMLMMIYMLKYAAYAHHSGLPMGDDYTGSRTNTGRFYNWLTWNAGYHAAHHFRQALHWSQLPAYHAELAGKMPAELQGKGWGTQLAERRARGRMRTA</sequence>
<protein>
    <recommendedName>
        <fullName evidence="2">Fatty acid desaturase domain-containing protein</fullName>
    </recommendedName>
</protein>
<accession>A0ABQ1IV39</accession>
<dbReference type="EMBL" id="BMDZ01000053">
    <property type="protein sequence ID" value="GGB53243.1"/>
    <property type="molecule type" value="Genomic_DNA"/>
</dbReference>
<dbReference type="Pfam" id="PF00487">
    <property type="entry name" value="FA_desaturase"/>
    <property type="match status" value="1"/>
</dbReference>
<feature type="transmembrane region" description="Helical" evidence="1">
    <location>
        <begin position="150"/>
        <end position="167"/>
    </location>
</feature>
<feature type="transmembrane region" description="Helical" evidence="1">
    <location>
        <begin position="173"/>
        <end position="191"/>
    </location>
</feature>
<evidence type="ECO:0000256" key="1">
    <source>
        <dbReference type="SAM" id="Phobius"/>
    </source>
</evidence>